<accession>A0A552X4B6</accession>
<dbReference type="EMBL" id="VJWL01000001">
    <property type="protein sequence ID" value="TRW49845.1"/>
    <property type="molecule type" value="Genomic_DNA"/>
</dbReference>
<dbReference type="Gene3D" id="3.10.450.50">
    <property type="match status" value="1"/>
</dbReference>
<evidence type="ECO:0000259" key="1">
    <source>
        <dbReference type="Pfam" id="PF12680"/>
    </source>
</evidence>
<dbReference type="OrthoDB" id="1115105at2"/>
<comment type="caution">
    <text evidence="2">The sequence shown here is derived from an EMBL/GenBank/DDBJ whole genome shotgun (WGS) entry which is preliminary data.</text>
</comment>
<dbReference type="RefSeq" id="WP_143234266.1">
    <property type="nucleotide sequence ID" value="NZ_VJWL01000001.1"/>
</dbReference>
<reference evidence="2 3" key="1">
    <citation type="submission" date="2019-07" db="EMBL/GenBank/DDBJ databases">
        <authorList>
            <person name="Yang M."/>
            <person name="Zhao D."/>
            <person name="Xiang H."/>
        </authorList>
    </citation>
    <scope>NUCLEOTIDE SEQUENCE [LARGE SCALE GENOMIC DNA]</scope>
    <source>
        <strain evidence="2 3">IM1326</strain>
    </source>
</reference>
<dbReference type="SUPFAM" id="SSF54427">
    <property type="entry name" value="NTF2-like"/>
    <property type="match status" value="1"/>
</dbReference>
<organism evidence="2 3">
    <name type="scientific">Aliidiomarina halalkaliphila</name>
    <dbReference type="NCBI Taxonomy" id="2593535"/>
    <lineage>
        <taxon>Bacteria</taxon>
        <taxon>Pseudomonadati</taxon>
        <taxon>Pseudomonadota</taxon>
        <taxon>Gammaproteobacteria</taxon>
        <taxon>Alteromonadales</taxon>
        <taxon>Idiomarinaceae</taxon>
        <taxon>Aliidiomarina</taxon>
    </lineage>
</organism>
<gene>
    <name evidence="2" type="ORF">FM042_03045</name>
</gene>
<dbReference type="Proteomes" id="UP000320359">
    <property type="component" value="Unassembled WGS sequence"/>
</dbReference>
<name>A0A552X4B6_9GAMM</name>
<dbReference type="AlphaFoldDB" id="A0A552X4B6"/>
<sequence>MATIKTKERRDLVDKFKHFYDDLSLDSLSDLGEIYHKEVSFVDPVTQVNGLEHLHSYLEHGLANVTSCHFAIHEEMINAKHAFVVWQMRLHHEKLAGGREIVVPGTSHLVFAEDSHSIRHQVDYYDLGSMVYDHVPILGWALGKIRKRMVDFT</sequence>
<dbReference type="Pfam" id="PF12680">
    <property type="entry name" value="SnoaL_2"/>
    <property type="match status" value="1"/>
</dbReference>
<evidence type="ECO:0000313" key="3">
    <source>
        <dbReference type="Proteomes" id="UP000320359"/>
    </source>
</evidence>
<evidence type="ECO:0000313" key="2">
    <source>
        <dbReference type="EMBL" id="TRW49845.1"/>
    </source>
</evidence>
<dbReference type="InterPro" id="IPR032710">
    <property type="entry name" value="NTF2-like_dom_sf"/>
</dbReference>
<keyword evidence="3" id="KW-1185">Reference proteome</keyword>
<proteinExistence type="predicted"/>
<feature type="domain" description="SnoaL-like" evidence="1">
    <location>
        <begin position="17"/>
        <end position="114"/>
    </location>
</feature>
<dbReference type="InterPro" id="IPR037401">
    <property type="entry name" value="SnoaL-like"/>
</dbReference>
<protein>
    <submittedName>
        <fullName evidence="2">Nuclear transport factor 2 family protein</fullName>
    </submittedName>
</protein>